<dbReference type="Proteomes" id="UP001323405">
    <property type="component" value="Unassembled WGS sequence"/>
</dbReference>
<evidence type="ECO:0000313" key="4">
    <source>
        <dbReference type="Proteomes" id="UP001323405"/>
    </source>
</evidence>
<name>A0ABR0GE53_9PEZI</name>
<feature type="coiled-coil region" evidence="1">
    <location>
        <begin position="123"/>
        <end position="262"/>
    </location>
</feature>
<reference evidence="3 4" key="1">
    <citation type="journal article" date="2023" name="bioRxiv">
        <title>High-quality genome assemblies of four members of thePodospora anserinaspecies complex.</title>
        <authorList>
            <person name="Ament-Velasquez S.L."/>
            <person name="Vogan A.A."/>
            <person name="Wallerman O."/>
            <person name="Hartmann F."/>
            <person name="Gautier V."/>
            <person name="Silar P."/>
            <person name="Giraud T."/>
            <person name="Johannesson H."/>
        </authorList>
    </citation>
    <scope>NUCLEOTIDE SEQUENCE [LARGE SCALE GENOMIC DNA]</scope>
    <source>
        <strain evidence="3 4">CBS 415.72m</strain>
    </source>
</reference>
<evidence type="ECO:0000256" key="2">
    <source>
        <dbReference type="SAM" id="MobiDB-lite"/>
    </source>
</evidence>
<evidence type="ECO:0000256" key="1">
    <source>
        <dbReference type="SAM" id="Coils"/>
    </source>
</evidence>
<dbReference type="GeneID" id="87909412"/>
<feature type="coiled-coil region" evidence="1">
    <location>
        <begin position="293"/>
        <end position="342"/>
    </location>
</feature>
<dbReference type="RefSeq" id="XP_062743007.1">
    <property type="nucleotide sequence ID" value="XM_062889505.1"/>
</dbReference>
<organism evidence="3 4">
    <name type="scientific">Podospora pseudocomata</name>
    <dbReference type="NCBI Taxonomy" id="2093779"/>
    <lineage>
        <taxon>Eukaryota</taxon>
        <taxon>Fungi</taxon>
        <taxon>Dikarya</taxon>
        <taxon>Ascomycota</taxon>
        <taxon>Pezizomycotina</taxon>
        <taxon>Sordariomycetes</taxon>
        <taxon>Sordariomycetidae</taxon>
        <taxon>Sordariales</taxon>
        <taxon>Podosporaceae</taxon>
        <taxon>Podospora</taxon>
    </lineage>
</organism>
<comment type="caution">
    <text evidence="3">The sequence shown here is derived from an EMBL/GenBank/DDBJ whole genome shotgun (WGS) entry which is preliminary data.</text>
</comment>
<keyword evidence="4" id="KW-1185">Reference proteome</keyword>
<evidence type="ECO:0000313" key="3">
    <source>
        <dbReference type="EMBL" id="KAK4654032.1"/>
    </source>
</evidence>
<feature type="compositionally biased region" description="Basic residues" evidence="2">
    <location>
        <begin position="97"/>
        <end position="106"/>
    </location>
</feature>
<keyword evidence="1" id="KW-0175">Coiled coil</keyword>
<dbReference type="EMBL" id="JAFFHA010000006">
    <property type="protein sequence ID" value="KAK4654032.1"/>
    <property type="molecule type" value="Genomic_DNA"/>
</dbReference>
<protein>
    <submittedName>
        <fullName evidence="3">Uncharacterized protein</fullName>
    </submittedName>
</protein>
<accession>A0ABR0GE53</accession>
<feature type="region of interest" description="Disordered" evidence="2">
    <location>
        <begin position="1"/>
        <end position="122"/>
    </location>
</feature>
<feature type="compositionally biased region" description="Polar residues" evidence="2">
    <location>
        <begin position="107"/>
        <end position="116"/>
    </location>
</feature>
<feature type="compositionally biased region" description="Pro residues" evidence="2">
    <location>
        <begin position="67"/>
        <end position="84"/>
    </location>
</feature>
<gene>
    <name evidence="3" type="ORF">QC762_400530</name>
</gene>
<sequence>MDSQATNIFRKFGTKKKRDSMPLPTKRIILPKRTETRETAHTVAKADPGPLLPASTSLDLDRALPPLQDPPSSQPQPQPQPQPPTAEITLSEPWVSSHHHHHHRQAHSTSTRNGTPTPSPWEEAEMNRLKASHEEQIRDLRMKLGMELEDTRRDMARRTHQLVELTRLHDRDKEAVERVKELEKEGEKVREELNNLKNNAKQNFQIAEEWKKAHDDLTGEKERLAEELKERRVQLESSEKQVAKLEGERGKLTRLLQDAEVDFQRMVEEREVKFAKEREAHRSETDSQLRTLLDKMEDGKRRLKAEYEVEKSAMTQQVHGLKAEQKHQARRYEEQIQRLKDESTVRLQELRHRYQIELESQAAKYKTEIGHRMEESDAKMAAYMMDRDEQAAREREQYERQIADLKQVLMERPGEFDLRLVSDRSLKEEYRALKRSVDTITFNLGPITIDRNIDEASFLEREGKGQERLFVKALIWAMILDGFFSAPYGFGALGPGGNGGPLFELYRSWKGIVEGDGSKDENGPLGQNEFGPLYRDRYANSWRSATFQSILYAAAAKDADGNSLATGVSKTVQVNRQRVQDNMLAMLMSVCRGDVSKEIQEELTVAVGRASELAIVFGAHRANVCFSTPNRGDAVELGREFVDCQDSDGSKGVTVTVELPVLPALFIIGDGKNDLTSVLCVEQGEVLPVAGS</sequence>
<proteinExistence type="predicted"/>